<reference evidence="4 5" key="1">
    <citation type="submission" date="2018-11" db="EMBL/GenBank/DDBJ databases">
        <authorList>
            <consortium name="Pathogen Informatics"/>
        </authorList>
    </citation>
    <scope>NUCLEOTIDE SEQUENCE [LARGE SCALE GENOMIC DNA]</scope>
</reference>
<dbReference type="Gene3D" id="2.60.120.200">
    <property type="match status" value="1"/>
</dbReference>
<dbReference type="Proteomes" id="UP000271889">
    <property type="component" value="Unassembled WGS sequence"/>
</dbReference>
<dbReference type="PANTHER" id="PTHR11346">
    <property type="entry name" value="GALECTIN"/>
    <property type="match status" value="1"/>
</dbReference>
<organism evidence="4 5">
    <name type="scientific">Cylicostephanus goldi</name>
    <name type="common">Nematode worm</name>
    <dbReference type="NCBI Taxonomy" id="71465"/>
    <lineage>
        <taxon>Eukaryota</taxon>
        <taxon>Metazoa</taxon>
        <taxon>Ecdysozoa</taxon>
        <taxon>Nematoda</taxon>
        <taxon>Chromadorea</taxon>
        <taxon>Rhabditida</taxon>
        <taxon>Rhabditina</taxon>
        <taxon>Rhabditomorpha</taxon>
        <taxon>Strongyloidea</taxon>
        <taxon>Strongylidae</taxon>
        <taxon>Cylicostephanus</taxon>
    </lineage>
</organism>
<evidence type="ECO:0000256" key="2">
    <source>
        <dbReference type="RuleBase" id="RU102079"/>
    </source>
</evidence>
<protein>
    <recommendedName>
        <fullName evidence="2">Galectin</fullName>
    </recommendedName>
</protein>
<evidence type="ECO:0000259" key="3">
    <source>
        <dbReference type="PROSITE" id="PS51304"/>
    </source>
</evidence>
<dbReference type="SUPFAM" id="SSF49899">
    <property type="entry name" value="Concanavalin A-like lectins/glucanases"/>
    <property type="match status" value="1"/>
</dbReference>
<sequence>MGDSIPRWKSASGYVRSTQDPFISYSISILDPRTRRSVKENTSLQLVLVHGSHTVASLQIIRNSYKGGIWGNEEREGPFPFEKNHGFDLKIENEPYSIQTEPTVVLHIDSFSSVLFQKTILKI</sequence>
<dbReference type="AlphaFoldDB" id="A0A3P6TPT4"/>
<evidence type="ECO:0000256" key="1">
    <source>
        <dbReference type="ARBA" id="ARBA00022734"/>
    </source>
</evidence>
<name>A0A3P6TPT4_CYLGO</name>
<keyword evidence="5" id="KW-1185">Reference proteome</keyword>
<accession>A0A3P6TPT4</accession>
<dbReference type="InterPro" id="IPR013320">
    <property type="entry name" value="ConA-like_dom_sf"/>
</dbReference>
<evidence type="ECO:0000313" key="4">
    <source>
        <dbReference type="EMBL" id="VDK83095.1"/>
    </source>
</evidence>
<dbReference type="GO" id="GO:0016936">
    <property type="term" value="F:galactoside binding"/>
    <property type="evidence" value="ECO:0007669"/>
    <property type="project" value="TreeGrafter"/>
</dbReference>
<dbReference type="OrthoDB" id="6251307at2759"/>
<feature type="domain" description="Galectin" evidence="3">
    <location>
        <begin position="1"/>
        <end position="123"/>
    </location>
</feature>
<dbReference type="PANTHER" id="PTHR11346:SF176">
    <property type="entry name" value="32 KDA BETA-GALACTOSIDE-BINDING LECTIN LEC-3"/>
    <property type="match status" value="1"/>
</dbReference>
<dbReference type="EMBL" id="UYRV01029088">
    <property type="protein sequence ID" value="VDK83095.1"/>
    <property type="molecule type" value="Genomic_DNA"/>
</dbReference>
<dbReference type="InterPro" id="IPR044156">
    <property type="entry name" value="Galectin-like"/>
</dbReference>
<dbReference type="PROSITE" id="PS51304">
    <property type="entry name" value="GALECTIN"/>
    <property type="match status" value="1"/>
</dbReference>
<proteinExistence type="predicted"/>
<dbReference type="InterPro" id="IPR001079">
    <property type="entry name" value="Galectin_CRD"/>
</dbReference>
<evidence type="ECO:0000313" key="5">
    <source>
        <dbReference type="Proteomes" id="UP000271889"/>
    </source>
</evidence>
<gene>
    <name evidence="4" type="ORF">CGOC_LOCUS8082</name>
</gene>
<dbReference type="GO" id="GO:0030246">
    <property type="term" value="F:carbohydrate binding"/>
    <property type="evidence" value="ECO:0007669"/>
    <property type="project" value="UniProtKB-UniRule"/>
</dbReference>
<dbReference type="Pfam" id="PF00337">
    <property type="entry name" value="Gal-bind_lectin"/>
    <property type="match status" value="1"/>
</dbReference>
<keyword evidence="1 2" id="KW-0430">Lectin</keyword>